<evidence type="ECO:0000256" key="1">
    <source>
        <dbReference type="SAM" id="MobiDB-lite"/>
    </source>
</evidence>
<feature type="region of interest" description="Disordered" evidence="1">
    <location>
        <begin position="1"/>
        <end position="24"/>
    </location>
</feature>
<reference evidence="2 3" key="1">
    <citation type="journal article" date="2015" name="Nat. Commun.">
        <title>Outbred genome sequencing and CRISPR/Cas9 gene editing in butterflies.</title>
        <authorList>
            <person name="Li X."/>
            <person name="Fan D."/>
            <person name="Zhang W."/>
            <person name="Liu G."/>
            <person name="Zhang L."/>
            <person name="Zhao L."/>
            <person name="Fang X."/>
            <person name="Chen L."/>
            <person name="Dong Y."/>
            <person name="Chen Y."/>
            <person name="Ding Y."/>
            <person name="Zhao R."/>
            <person name="Feng M."/>
            <person name="Zhu Y."/>
            <person name="Feng Y."/>
            <person name="Jiang X."/>
            <person name="Zhu D."/>
            <person name="Xiang H."/>
            <person name="Feng X."/>
            <person name="Li S."/>
            <person name="Wang J."/>
            <person name="Zhang G."/>
            <person name="Kronforst M.R."/>
            <person name="Wang W."/>
        </authorList>
    </citation>
    <scope>NUCLEOTIDE SEQUENCE [LARGE SCALE GENOMIC DNA]</scope>
    <source>
        <strain evidence="2">Ya'a_city_454_Px</strain>
        <tissue evidence="2">Whole body</tissue>
    </source>
</reference>
<accession>A0A194PLS8</accession>
<dbReference type="Proteomes" id="UP000053268">
    <property type="component" value="Unassembled WGS sequence"/>
</dbReference>
<feature type="compositionally biased region" description="Polar residues" evidence="1">
    <location>
        <begin position="9"/>
        <end position="18"/>
    </location>
</feature>
<gene>
    <name evidence="2" type="ORF">RR46_06733</name>
</gene>
<evidence type="ECO:0000313" key="3">
    <source>
        <dbReference type="Proteomes" id="UP000053268"/>
    </source>
</evidence>
<protein>
    <submittedName>
        <fullName evidence="2">Uncharacterized protein</fullName>
    </submittedName>
</protein>
<proteinExistence type="predicted"/>
<keyword evidence="3" id="KW-1185">Reference proteome</keyword>
<evidence type="ECO:0000313" key="2">
    <source>
        <dbReference type="EMBL" id="KPI94282.1"/>
    </source>
</evidence>
<dbReference type="AlphaFoldDB" id="A0A194PLS8"/>
<name>A0A194PLS8_PAPXU</name>
<sequence>MDFDPFSQAEWSDSSDSTEPGPLPQLGYFVPRISPIASLGVAMLVRERVAALICSGLTHAAATSQQHHGNVRRACRRRRK</sequence>
<organism evidence="2 3">
    <name type="scientific">Papilio xuthus</name>
    <name type="common">Asian swallowtail butterfly</name>
    <dbReference type="NCBI Taxonomy" id="66420"/>
    <lineage>
        <taxon>Eukaryota</taxon>
        <taxon>Metazoa</taxon>
        <taxon>Ecdysozoa</taxon>
        <taxon>Arthropoda</taxon>
        <taxon>Hexapoda</taxon>
        <taxon>Insecta</taxon>
        <taxon>Pterygota</taxon>
        <taxon>Neoptera</taxon>
        <taxon>Endopterygota</taxon>
        <taxon>Lepidoptera</taxon>
        <taxon>Glossata</taxon>
        <taxon>Ditrysia</taxon>
        <taxon>Papilionoidea</taxon>
        <taxon>Papilionidae</taxon>
        <taxon>Papilioninae</taxon>
        <taxon>Papilio</taxon>
    </lineage>
</organism>
<dbReference type="EMBL" id="KQ459600">
    <property type="protein sequence ID" value="KPI94282.1"/>
    <property type="molecule type" value="Genomic_DNA"/>
</dbReference>